<name>A0ACD3SM31_9BURK</name>
<dbReference type="Proteomes" id="UP000004277">
    <property type="component" value="Unassembled WGS sequence"/>
</dbReference>
<keyword evidence="2" id="KW-1185">Reference proteome</keyword>
<reference evidence="1" key="1">
    <citation type="submission" date="2019-05" db="EMBL/GenBank/DDBJ databases">
        <title>Revised genome assembly of Burkholderiaceae (previously Ralstonia) sp. PBA.</title>
        <authorList>
            <person name="Gan H.M."/>
        </authorList>
    </citation>
    <scope>NUCLEOTIDE SEQUENCE</scope>
    <source>
        <strain evidence="1">PBA</strain>
    </source>
</reference>
<comment type="caution">
    <text evidence="1">The sequence shown here is derived from an EMBL/GenBank/DDBJ whole genome shotgun (WGS) entry which is preliminary data.</text>
</comment>
<dbReference type="EMBL" id="AKCV02000025">
    <property type="protein sequence ID" value="TMS57305.1"/>
    <property type="molecule type" value="Genomic_DNA"/>
</dbReference>
<evidence type="ECO:0000313" key="2">
    <source>
        <dbReference type="Proteomes" id="UP000004277"/>
    </source>
</evidence>
<gene>
    <name evidence="1" type="ORF">MW7_013570</name>
</gene>
<protein>
    <submittedName>
        <fullName evidence="1">Uncharacterized protein</fullName>
    </submittedName>
</protein>
<accession>A0ACD3SM31</accession>
<proteinExistence type="predicted"/>
<sequence length="153" mass="17216">MTMRWMRAGLVAAAVLVLTSCIPLPRIGGAPPAPIADRDINMRGNCVQTEEDGFHENAQVVVNNNTVQSLSWRIAVGKRGTCSFDYAEFRQTQRKPHIEMRARDGSSCKLLMWQEPRRVTLAHVGCERRCTPGIYEEAWPVMFEPNTGACVRR</sequence>
<evidence type="ECO:0000313" key="1">
    <source>
        <dbReference type="EMBL" id="TMS57305.1"/>
    </source>
</evidence>
<organism evidence="1 2">
    <name type="scientific">Imbroritus primus</name>
    <dbReference type="NCBI Taxonomy" id="3058603"/>
    <lineage>
        <taxon>Bacteria</taxon>
        <taxon>Pseudomonadati</taxon>
        <taxon>Pseudomonadota</taxon>
        <taxon>Betaproteobacteria</taxon>
        <taxon>Burkholderiales</taxon>
        <taxon>Burkholderiaceae</taxon>
        <taxon>Imbroritus</taxon>
    </lineage>
</organism>